<organism evidence="1 2">
    <name type="scientific">Pleurodeles waltl</name>
    <name type="common">Iberian ribbed newt</name>
    <dbReference type="NCBI Taxonomy" id="8319"/>
    <lineage>
        <taxon>Eukaryota</taxon>
        <taxon>Metazoa</taxon>
        <taxon>Chordata</taxon>
        <taxon>Craniata</taxon>
        <taxon>Vertebrata</taxon>
        <taxon>Euteleostomi</taxon>
        <taxon>Amphibia</taxon>
        <taxon>Batrachia</taxon>
        <taxon>Caudata</taxon>
        <taxon>Salamandroidea</taxon>
        <taxon>Salamandridae</taxon>
        <taxon>Pleurodelinae</taxon>
        <taxon>Pleurodeles</taxon>
    </lineage>
</organism>
<comment type="caution">
    <text evidence="1">The sequence shown here is derived from an EMBL/GenBank/DDBJ whole genome shotgun (WGS) entry which is preliminary data.</text>
</comment>
<keyword evidence="2" id="KW-1185">Reference proteome</keyword>
<name>A0AAV7WCR0_PLEWA</name>
<gene>
    <name evidence="1" type="ORF">NDU88_007181</name>
</gene>
<protein>
    <submittedName>
        <fullName evidence="1">Uncharacterized protein</fullName>
    </submittedName>
</protein>
<accession>A0AAV7WCR0</accession>
<evidence type="ECO:0000313" key="2">
    <source>
        <dbReference type="Proteomes" id="UP001066276"/>
    </source>
</evidence>
<dbReference type="Proteomes" id="UP001066276">
    <property type="component" value="Chromosome 1_2"/>
</dbReference>
<dbReference type="AlphaFoldDB" id="A0AAV7WCR0"/>
<evidence type="ECO:0000313" key="1">
    <source>
        <dbReference type="EMBL" id="KAJ1211833.1"/>
    </source>
</evidence>
<proteinExistence type="predicted"/>
<reference evidence="1" key="1">
    <citation type="journal article" date="2022" name="bioRxiv">
        <title>Sequencing and chromosome-scale assembly of the giantPleurodeles waltlgenome.</title>
        <authorList>
            <person name="Brown T."/>
            <person name="Elewa A."/>
            <person name="Iarovenko S."/>
            <person name="Subramanian E."/>
            <person name="Araus A.J."/>
            <person name="Petzold A."/>
            <person name="Susuki M."/>
            <person name="Suzuki K.-i.T."/>
            <person name="Hayashi T."/>
            <person name="Toyoda A."/>
            <person name="Oliveira C."/>
            <person name="Osipova E."/>
            <person name="Leigh N.D."/>
            <person name="Simon A."/>
            <person name="Yun M.H."/>
        </authorList>
    </citation>
    <scope>NUCLEOTIDE SEQUENCE</scope>
    <source>
        <strain evidence="1">20211129_DDA</strain>
        <tissue evidence="1">Liver</tissue>
    </source>
</reference>
<sequence>MHHFDALNVFVLCSAKCDRFTQRKRRLKRRTGFKAVKLRQLLKMACIILCQPGPDCQGREIGELQAEVLTAGQSGWNPQSGAVLLQSAPRGR</sequence>
<dbReference type="EMBL" id="JANPWB010000002">
    <property type="protein sequence ID" value="KAJ1211833.1"/>
    <property type="molecule type" value="Genomic_DNA"/>
</dbReference>